<comment type="caution">
    <text evidence="2">The sequence shown here is derived from an EMBL/GenBank/DDBJ whole genome shotgun (WGS) entry which is preliminary data.</text>
</comment>
<evidence type="ECO:0000313" key="3">
    <source>
        <dbReference type="Proteomes" id="UP000076609"/>
    </source>
</evidence>
<dbReference type="Gene3D" id="2.40.160.10">
    <property type="entry name" value="Porin"/>
    <property type="match status" value="1"/>
</dbReference>
<sequence>MARDPDPGNEAMMLFRSGCAIAALICATPALAQTPSQAELAELVRAQAAEIAALRTRLDRLEGARVAASQPAPAPAPVTPPVVMAQTPSQTGGNVTSPFAPQLVPPGPAERDVAQARQANAAGVTTEWGAGLPVFHSADGIYTFKPRGRILTDVSSTFGSDYAARNITTTGMRALRLGLEGGVGTHFFYQFESDFSENEVDIVTAFIGWRNRIAPGIDYDVRAGHLFNDRGFEGSTGSDSTPFMERTVVSTAIIPQRGFYGVGIMPRLFWKTGHASLTVTGDRIDGNQSGNDSRTVLARAHWNPIKTANSVLHLGAWGFDEGLAAGATTLTRNTVIGGRFNGALRVSSGALTGGTGTTGYGLELGGYVGPVWLMGEAGQRHARLDAGRPDFVSKAWSLSGGWFVTGDLPPYNPRLGSFGQPRVLRPIFEGGPGAIELTARYENLDYSDLLTGGQGWAATLGANWYLNSFTRFQFNVVHWNTDNRAGAFVGPDDGQTVMTRIAVTF</sequence>
<proteinExistence type="predicted"/>
<keyword evidence="1" id="KW-0732">Signal</keyword>
<dbReference type="Pfam" id="PF07396">
    <property type="entry name" value="Porin_O_P"/>
    <property type="match status" value="1"/>
</dbReference>
<evidence type="ECO:0000256" key="1">
    <source>
        <dbReference type="SAM" id="SignalP"/>
    </source>
</evidence>
<keyword evidence="3" id="KW-1185">Reference proteome</keyword>
<name>A0ABR5YAU0_9SPHN</name>
<dbReference type="Proteomes" id="UP000076609">
    <property type="component" value="Unassembled WGS sequence"/>
</dbReference>
<accession>A0ABR5YAU0</accession>
<gene>
    <name evidence="2" type="ORF">AVT10_16415</name>
</gene>
<protein>
    <submittedName>
        <fullName evidence="2">Porin</fullName>
    </submittedName>
</protein>
<dbReference type="InterPro" id="IPR010870">
    <property type="entry name" value="Porin_O/P"/>
</dbReference>
<feature type="chain" id="PRO_5045045817" evidence="1">
    <location>
        <begin position="33"/>
        <end position="505"/>
    </location>
</feature>
<organism evidence="2 3">
    <name type="scientific">Sphingomonas hankookensis</name>
    <dbReference type="NCBI Taxonomy" id="563996"/>
    <lineage>
        <taxon>Bacteria</taxon>
        <taxon>Pseudomonadati</taxon>
        <taxon>Pseudomonadota</taxon>
        <taxon>Alphaproteobacteria</taxon>
        <taxon>Sphingomonadales</taxon>
        <taxon>Sphingomonadaceae</taxon>
        <taxon>Sphingomonas</taxon>
    </lineage>
</organism>
<dbReference type="SUPFAM" id="SSF56935">
    <property type="entry name" value="Porins"/>
    <property type="match status" value="1"/>
</dbReference>
<evidence type="ECO:0000313" key="2">
    <source>
        <dbReference type="EMBL" id="KZE12261.1"/>
    </source>
</evidence>
<dbReference type="InterPro" id="IPR023614">
    <property type="entry name" value="Porin_dom_sf"/>
</dbReference>
<reference evidence="3" key="1">
    <citation type="submission" date="2016-01" db="EMBL/GenBank/DDBJ databases">
        <title>Draft genome of Chromobacterium sp. F49.</title>
        <authorList>
            <person name="Hong K.W."/>
        </authorList>
    </citation>
    <scope>NUCLEOTIDE SEQUENCE [LARGE SCALE GENOMIC DNA]</scope>
    <source>
        <strain evidence="3">CN3</strain>
    </source>
</reference>
<feature type="signal peptide" evidence="1">
    <location>
        <begin position="1"/>
        <end position="32"/>
    </location>
</feature>
<dbReference type="EMBL" id="LQQO01000029">
    <property type="protein sequence ID" value="KZE12261.1"/>
    <property type="molecule type" value="Genomic_DNA"/>
</dbReference>